<comment type="caution">
    <text evidence="5">The sequence shown here is derived from an EMBL/GenBank/DDBJ whole genome shotgun (WGS) entry which is preliminary data.</text>
</comment>
<accession>A0ABW5Y6N9</accession>
<feature type="region of interest" description="Disordered" evidence="1">
    <location>
        <begin position="155"/>
        <end position="182"/>
    </location>
</feature>
<evidence type="ECO:0000259" key="3">
    <source>
        <dbReference type="Pfam" id="PF09922"/>
    </source>
</evidence>
<dbReference type="InterPro" id="IPR054331">
    <property type="entry name" value="LiaF_TM"/>
</dbReference>
<gene>
    <name evidence="5" type="ORF">ACFS5N_00320</name>
</gene>
<feature type="domain" description="Cell wall-active antibiotics response LiaF-like C-terminal" evidence="3">
    <location>
        <begin position="205"/>
        <end position="261"/>
    </location>
</feature>
<reference evidence="6" key="1">
    <citation type="journal article" date="2019" name="Int. J. Syst. Evol. Microbiol.">
        <title>The Global Catalogue of Microorganisms (GCM) 10K type strain sequencing project: providing services to taxonomists for standard genome sequencing and annotation.</title>
        <authorList>
            <consortium name="The Broad Institute Genomics Platform"/>
            <consortium name="The Broad Institute Genome Sequencing Center for Infectious Disease"/>
            <person name="Wu L."/>
            <person name="Ma J."/>
        </authorList>
    </citation>
    <scope>NUCLEOTIDE SEQUENCE [LARGE SCALE GENOMIC DNA]</scope>
    <source>
        <strain evidence="6">KCTC 22437</strain>
    </source>
</reference>
<sequence length="295" mass="32797">MNNDINNINNPKVPNNGKAMAGIIMLLVGAVLLLKQFALFRFADWIFSFPMLMVVVGLYIGAKNNFRNLGWMIITFIGAAWLLDDVFPRFDLGEILWPVALIAFGVYLILRRRDHSYWDKREWKRKWSSGNYKYNYNFGSSANPTEPVVDYTVKDETNAGDTGTPPPTPGQTGSANQSGGYSGDEHLESVSVFGSNKKVIFSKNFQGGEIVNVMGGTELDFTQANINGRVYIDITQIFGGTKMIVPSHWMVVSNMAVVFAGLDDKRIRTNAPLDNDKVLVLTGVSIFAGIDIRSY</sequence>
<evidence type="ECO:0000313" key="6">
    <source>
        <dbReference type="Proteomes" id="UP001597557"/>
    </source>
</evidence>
<feature type="transmembrane region" description="Helical" evidence="2">
    <location>
        <begin position="20"/>
        <end position="39"/>
    </location>
</feature>
<name>A0ABW5Y6N9_9SPHI</name>
<dbReference type="Proteomes" id="UP001597557">
    <property type="component" value="Unassembled WGS sequence"/>
</dbReference>
<evidence type="ECO:0000256" key="1">
    <source>
        <dbReference type="SAM" id="MobiDB-lite"/>
    </source>
</evidence>
<protein>
    <submittedName>
        <fullName evidence="5">LiaI-LiaF-like domain-containing protein</fullName>
    </submittedName>
</protein>
<organism evidence="5 6">
    <name type="scientific">Mucilaginibacter ximonensis</name>
    <dbReference type="NCBI Taxonomy" id="538021"/>
    <lineage>
        <taxon>Bacteria</taxon>
        <taxon>Pseudomonadati</taxon>
        <taxon>Bacteroidota</taxon>
        <taxon>Sphingobacteriia</taxon>
        <taxon>Sphingobacteriales</taxon>
        <taxon>Sphingobacteriaceae</taxon>
        <taxon>Mucilaginibacter</taxon>
    </lineage>
</organism>
<dbReference type="Pfam" id="PF09922">
    <property type="entry name" value="LiaF-like_C"/>
    <property type="match status" value="1"/>
</dbReference>
<dbReference type="Pfam" id="PF22570">
    <property type="entry name" value="LiaF-TM"/>
    <property type="match status" value="1"/>
</dbReference>
<feature type="transmembrane region" description="Helical" evidence="2">
    <location>
        <begin position="68"/>
        <end position="83"/>
    </location>
</feature>
<evidence type="ECO:0000256" key="2">
    <source>
        <dbReference type="SAM" id="Phobius"/>
    </source>
</evidence>
<dbReference type="InterPro" id="IPR024425">
    <property type="entry name" value="LiaF-like_C"/>
</dbReference>
<evidence type="ECO:0000259" key="4">
    <source>
        <dbReference type="Pfam" id="PF22570"/>
    </source>
</evidence>
<feature type="domain" description="LiaF transmembrane" evidence="4">
    <location>
        <begin position="21"/>
        <end position="114"/>
    </location>
</feature>
<feature type="transmembrane region" description="Helical" evidence="2">
    <location>
        <begin position="95"/>
        <end position="110"/>
    </location>
</feature>
<dbReference type="EMBL" id="JBHUPD010000001">
    <property type="protein sequence ID" value="MFD2870888.1"/>
    <property type="molecule type" value="Genomic_DNA"/>
</dbReference>
<keyword evidence="2" id="KW-1133">Transmembrane helix</keyword>
<keyword evidence="6" id="KW-1185">Reference proteome</keyword>
<dbReference type="RefSeq" id="WP_377181025.1">
    <property type="nucleotide sequence ID" value="NZ_JBHUPD010000001.1"/>
</dbReference>
<feature type="transmembrane region" description="Helical" evidence="2">
    <location>
        <begin position="45"/>
        <end position="61"/>
    </location>
</feature>
<evidence type="ECO:0000313" key="5">
    <source>
        <dbReference type="EMBL" id="MFD2870888.1"/>
    </source>
</evidence>
<keyword evidence="2" id="KW-0472">Membrane</keyword>
<keyword evidence="2" id="KW-0812">Transmembrane</keyword>
<proteinExistence type="predicted"/>